<dbReference type="PANTHER" id="PTHR30244:SF34">
    <property type="entry name" value="DTDP-4-AMINO-4,6-DIDEOXYGALACTOSE TRANSAMINASE"/>
    <property type="match status" value="1"/>
</dbReference>
<dbReference type="PANTHER" id="PTHR30244">
    <property type="entry name" value="TRANSAMINASE"/>
    <property type="match status" value="1"/>
</dbReference>
<comment type="similarity">
    <text evidence="2 5">Belongs to the DegT/DnrJ/EryC1 family.</text>
</comment>
<sequence>MTEIDRTTAGTPSLACHGGVAVRSRAFPPWPHYDEDEIGAVAGVLRSGRVNYLGGEQGDAFEREFAGFCQAEYAVALANGTLALELALRALGVGQGDEVIVTARSFIASASCIVMNQAVPVFCDVDADTQNVTATTLAPLITPRTRAIIAVHLAGMPCDMDPIMELADEHGILVVEDCAQAHGARYRGRPVGGIGHAAAFSFCQDKIISTGGEGGMLLTSDEQVWHRAWSFKDHGKNREKMLQRGHPPGFRWLHDSIGSNWRMTEMQAAIGRLQLARLPDWLQRRQRNAERLRAALQGIPCLRIPPVPAYADPAWYKFYLFVRPERLRSGWDRDAILQAVVEEGVPCFTGSCPEIYREGAFRDGPYCPDHRLPVARRLGEESLMFPVHPTLADDDMDDMARALRKVLAVAGKGGLGG</sequence>
<feature type="active site" description="Proton acceptor" evidence="3">
    <location>
        <position position="206"/>
    </location>
</feature>
<dbReference type="Gene3D" id="3.90.1150.10">
    <property type="entry name" value="Aspartate Aminotransferase, domain 1"/>
    <property type="match status" value="1"/>
</dbReference>
<dbReference type="InterPro" id="IPR015421">
    <property type="entry name" value="PyrdxlP-dep_Trfase_major"/>
</dbReference>
<organism evidence="6">
    <name type="scientific">Sedimenticola thiotaurini</name>
    <dbReference type="NCBI Taxonomy" id="1543721"/>
    <lineage>
        <taxon>Bacteria</taxon>
        <taxon>Pseudomonadati</taxon>
        <taxon>Pseudomonadota</taxon>
        <taxon>Gammaproteobacteria</taxon>
        <taxon>Chromatiales</taxon>
        <taxon>Sedimenticolaceae</taxon>
        <taxon>Sedimenticola</taxon>
    </lineage>
</organism>
<dbReference type="Gene3D" id="3.40.640.10">
    <property type="entry name" value="Type I PLP-dependent aspartate aminotransferase-like (Major domain)"/>
    <property type="match status" value="1"/>
</dbReference>
<dbReference type="GO" id="GO:0030170">
    <property type="term" value="F:pyridoxal phosphate binding"/>
    <property type="evidence" value="ECO:0007669"/>
    <property type="project" value="TreeGrafter"/>
</dbReference>
<protein>
    <submittedName>
        <fullName evidence="6">DegT/DnrJ/EryC1/StrS aminotransferase family protein</fullName>
    </submittedName>
</protein>
<dbReference type="AlphaFoldDB" id="A0A831RLT1"/>
<reference evidence="6" key="1">
    <citation type="journal article" date="2020" name="mSystems">
        <title>Genome- and Community-Level Interaction Insights into Carbon Utilization and Element Cycling Functions of Hydrothermarchaeota in Hydrothermal Sediment.</title>
        <authorList>
            <person name="Zhou Z."/>
            <person name="Liu Y."/>
            <person name="Xu W."/>
            <person name="Pan J."/>
            <person name="Luo Z.H."/>
            <person name="Li M."/>
        </authorList>
    </citation>
    <scope>NUCLEOTIDE SEQUENCE [LARGE SCALE GENOMIC DNA]</scope>
    <source>
        <strain evidence="6">HyVt-443</strain>
    </source>
</reference>
<dbReference type="InterPro" id="IPR015422">
    <property type="entry name" value="PyrdxlP-dep_Trfase_small"/>
</dbReference>
<dbReference type="InterPro" id="IPR000653">
    <property type="entry name" value="DegT/StrS_aminotransferase"/>
</dbReference>
<name>A0A831RLT1_9GAMM</name>
<accession>A0A831RLT1</accession>
<evidence type="ECO:0000313" key="6">
    <source>
        <dbReference type="EMBL" id="HEB95773.1"/>
    </source>
</evidence>
<gene>
    <name evidence="6" type="ORF">ENI96_05005</name>
</gene>
<dbReference type="Pfam" id="PF01041">
    <property type="entry name" value="DegT_DnrJ_EryC1"/>
    <property type="match status" value="1"/>
</dbReference>
<evidence type="ECO:0000256" key="1">
    <source>
        <dbReference type="ARBA" id="ARBA00022898"/>
    </source>
</evidence>
<dbReference type="GO" id="GO:0008483">
    <property type="term" value="F:transaminase activity"/>
    <property type="evidence" value="ECO:0007669"/>
    <property type="project" value="UniProtKB-KW"/>
</dbReference>
<keyword evidence="6" id="KW-0808">Transferase</keyword>
<keyword evidence="1 4" id="KW-0663">Pyridoxal phosphate</keyword>
<dbReference type="SUPFAM" id="SSF53383">
    <property type="entry name" value="PLP-dependent transferases"/>
    <property type="match status" value="1"/>
</dbReference>
<evidence type="ECO:0000256" key="5">
    <source>
        <dbReference type="RuleBase" id="RU004508"/>
    </source>
</evidence>
<dbReference type="Proteomes" id="UP000886251">
    <property type="component" value="Unassembled WGS sequence"/>
</dbReference>
<dbReference type="InterPro" id="IPR015424">
    <property type="entry name" value="PyrdxlP-dep_Trfase"/>
</dbReference>
<dbReference type="EMBL" id="DRKP01000058">
    <property type="protein sequence ID" value="HEB95773.1"/>
    <property type="molecule type" value="Genomic_DNA"/>
</dbReference>
<proteinExistence type="inferred from homology"/>
<evidence type="ECO:0000256" key="3">
    <source>
        <dbReference type="PIRSR" id="PIRSR000390-1"/>
    </source>
</evidence>
<evidence type="ECO:0000256" key="2">
    <source>
        <dbReference type="ARBA" id="ARBA00037999"/>
    </source>
</evidence>
<dbReference type="GO" id="GO:0000271">
    <property type="term" value="P:polysaccharide biosynthetic process"/>
    <property type="evidence" value="ECO:0007669"/>
    <property type="project" value="TreeGrafter"/>
</dbReference>
<evidence type="ECO:0000256" key="4">
    <source>
        <dbReference type="PIRSR" id="PIRSR000390-2"/>
    </source>
</evidence>
<feature type="modified residue" description="N6-(pyridoxal phosphate)lysine" evidence="4">
    <location>
        <position position="206"/>
    </location>
</feature>
<keyword evidence="6" id="KW-0032">Aminotransferase</keyword>
<dbReference type="PIRSF" id="PIRSF000390">
    <property type="entry name" value="PLP_StrS"/>
    <property type="match status" value="1"/>
</dbReference>
<comment type="caution">
    <text evidence="6">The sequence shown here is derived from an EMBL/GenBank/DDBJ whole genome shotgun (WGS) entry which is preliminary data.</text>
</comment>
<dbReference type="CDD" id="cd00616">
    <property type="entry name" value="AHBA_syn"/>
    <property type="match status" value="1"/>
</dbReference>